<dbReference type="Pfam" id="PF11639">
    <property type="entry name" value="HapK"/>
    <property type="match status" value="1"/>
</dbReference>
<dbReference type="RefSeq" id="WP_117403393.1">
    <property type="nucleotide sequence ID" value="NZ_QVNQ01000010.1"/>
</dbReference>
<dbReference type="Proteomes" id="UP000262882">
    <property type="component" value="Unassembled WGS sequence"/>
</dbReference>
<evidence type="ECO:0000313" key="1">
    <source>
        <dbReference type="EMBL" id="RFS82222.1"/>
    </source>
</evidence>
<protein>
    <submittedName>
        <fullName evidence="1">RedY protein</fullName>
    </submittedName>
</protein>
<gene>
    <name evidence="1" type="ORF">D0T12_28725</name>
</gene>
<dbReference type="Gene3D" id="3.30.70.100">
    <property type="match status" value="1"/>
</dbReference>
<dbReference type="InterPro" id="IPR021667">
    <property type="entry name" value="HapK"/>
</dbReference>
<sequence length="103" mass="11559">MEIIVHAICLYPGTDPAEFEAWVRNVDYASCPELPSVLGFDVLRVSGDEPGRYAEVIRVSSVPDFERDMRTEAFQRLVADFSKMAEVIDETSGERLDPGYARS</sequence>
<accession>A0A372GAP7</accession>
<reference evidence="1 2" key="1">
    <citation type="submission" date="2018-08" db="EMBL/GenBank/DDBJ databases">
        <title>Actinomadura spongicola sp. nov., isolated from marine sponge Leucetta chagosensis.</title>
        <authorList>
            <person name="Li L."/>
            <person name="Lin H.W."/>
        </authorList>
    </citation>
    <scope>NUCLEOTIDE SEQUENCE [LARGE SCALE GENOMIC DNA]</scope>
    <source>
        <strain evidence="1 2">LHW52907</strain>
    </source>
</reference>
<keyword evidence="2" id="KW-1185">Reference proteome</keyword>
<dbReference type="EMBL" id="QVNQ01000010">
    <property type="protein sequence ID" value="RFS82222.1"/>
    <property type="molecule type" value="Genomic_DNA"/>
</dbReference>
<dbReference type="InterPro" id="IPR011008">
    <property type="entry name" value="Dimeric_a/b-barrel"/>
</dbReference>
<evidence type="ECO:0000313" key="2">
    <source>
        <dbReference type="Proteomes" id="UP000262882"/>
    </source>
</evidence>
<name>A0A372GAP7_9ACTN</name>
<organism evidence="1 2">
    <name type="scientific">Actinomadura spongiicola</name>
    <dbReference type="NCBI Taxonomy" id="2303421"/>
    <lineage>
        <taxon>Bacteria</taxon>
        <taxon>Bacillati</taxon>
        <taxon>Actinomycetota</taxon>
        <taxon>Actinomycetes</taxon>
        <taxon>Streptosporangiales</taxon>
        <taxon>Thermomonosporaceae</taxon>
        <taxon>Actinomadura</taxon>
    </lineage>
</organism>
<comment type="caution">
    <text evidence="1">The sequence shown here is derived from an EMBL/GenBank/DDBJ whole genome shotgun (WGS) entry which is preliminary data.</text>
</comment>
<dbReference type="AlphaFoldDB" id="A0A372GAP7"/>
<dbReference type="OrthoDB" id="4731620at2"/>
<dbReference type="SUPFAM" id="SSF54909">
    <property type="entry name" value="Dimeric alpha+beta barrel"/>
    <property type="match status" value="1"/>
</dbReference>
<proteinExistence type="predicted"/>